<evidence type="ECO:0000313" key="1">
    <source>
        <dbReference type="EMBL" id="SOC46321.1"/>
    </source>
</evidence>
<reference evidence="1 2" key="1">
    <citation type="submission" date="2017-08" db="EMBL/GenBank/DDBJ databases">
        <authorList>
            <person name="de Groot N.N."/>
        </authorList>
    </citation>
    <scope>NUCLEOTIDE SEQUENCE [LARGE SCALE GENOMIC DNA]</scope>
    <source>
        <strain evidence="1 2">JC85</strain>
    </source>
</reference>
<dbReference type="EMBL" id="OBQD01000022">
    <property type="protein sequence ID" value="SOC46321.1"/>
    <property type="molecule type" value="Genomic_DNA"/>
</dbReference>
<evidence type="ECO:0000313" key="2">
    <source>
        <dbReference type="Proteomes" id="UP000219167"/>
    </source>
</evidence>
<sequence>MACSEQHPDLVIDIAPARSLDLYSRVLDGQLDGAIIVRPPFQLASWAGSCCARSR</sequence>
<organism evidence="1 2">
    <name type="scientific">Rhizobium subbaraonis</name>
    <dbReference type="NCBI Taxonomy" id="908946"/>
    <lineage>
        <taxon>Bacteria</taxon>
        <taxon>Pseudomonadati</taxon>
        <taxon>Pseudomonadota</taxon>
        <taxon>Alphaproteobacteria</taxon>
        <taxon>Hyphomicrobiales</taxon>
        <taxon>Rhizobiaceae</taxon>
        <taxon>Rhizobium/Agrobacterium group</taxon>
        <taxon>Rhizobium</taxon>
    </lineage>
</organism>
<gene>
    <name evidence="1" type="ORF">SAMN05892877_1228</name>
</gene>
<dbReference type="AlphaFoldDB" id="A0A285V1A7"/>
<accession>A0A285V1A7</accession>
<proteinExistence type="predicted"/>
<protein>
    <recommendedName>
        <fullName evidence="3">LysR substrate binding domain-containing protein</fullName>
    </recommendedName>
</protein>
<keyword evidence="2" id="KW-1185">Reference proteome</keyword>
<evidence type="ECO:0008006" key="3">
    <source>
        <dbReference type="Google" id="ProtNLM"/>
    </source>
</evidence>
<name>A0A285V1A7_9HYPH</name>
<dbReference type="Proteomes" id="UP000219167">
    <property type="component" value="Unassembled WGS sequence"/>
</dbReference>